<reference evidence="5 6" key="1">
    <citation type="journal article" date="2023" name="IMA Fungus">
        <title>Comparative genomic study of the Penicillium genus elucidates a diverse pangenome and 15 lateral gene transfer events.</title>
        <authorList>
            <person name="Petersen C."/>
            <person name="Sorensen T."/>
            <person name="Nielsen M.R."/>
            <person name="Sondergaard T.E."/>
            <person name="Sorensen J.L."/>
            <person name="Fitzpatrick D.A."/>
            <person name="Frisvad J.C."/>
            <person name="Nielsen K.L."/>
        </authorList>
    </citation>
    <scope>NUCLEOTIDE SEQUENCE [LARGE SCALE GENOMIC DNA]</scope>
    <source>
        <strain evidence="5 6">IBT 35679</strain>
    </source>
</reference>
<feature type="transmembrane region" description="Helical" evidence="4">
    <location>
        <begin position="196"/>
        <end position="216"/>
    </location>
</feature>
<gene>
    <name evidence="5" type="ORF">N7494_001576</name>
</gene>
<name>A0AAD6D210_9EURO</name>
<evidence type="ECO:0000313" key="6">
    <source>
        <dbReference type="Proteomes" id="UP001220324"/>
    </source>
</evidence>
<feature type="transmembrane region" description="Helical" evidence="4">
    <location>
        <begin position="104"/>
        <end position="123"/>
    </location>
</feature>
<keyword evidence="6" id="KW-1185">Reference proteome</keyword>
<dbReference type="Proteomes" id="UP001220324">
    <property type="component" value="Unassembled WGS sequence"/>
</dbReference>
<accession>A0AAD6D210</accession>
<dbReference type="EMBL" id="JAQIZZ010000002">
    <property type="protein sequence ID" value="KAJ5552198.1"/>
    <property type="molecule type" value="Genomic_DNA"/>
</dbReference>
<comment type="similarity">
    <text evidence="2">Belongs to the major facilitator superfamily. Monocarboxylate porter (TC 2.A.1.13) family.</text>
</comment>
<feature type="transmembrane region" description="Helical" evidence="4">
    <location>
        <begin position="273"/>
        <end position="292"/>
    </location>
</feature>
<dbReference type="SUPFAM" id="SSF103473">
    <property type="entry name" value="MFS general substrate transporter"/>
    <property type="match status" value="1"/>
</dbReference>
<dbReference type="PANTHER" id="PTHR11360">
    <property type="entry name" value="MONOCARBOXYLATE TRANSPORTER"/>
    <property type="match status" value="1"/>
</dbReference>
<feature type="transmembrane region" description="Helical" evidence="4">
    <location>
        <begin position="304"/>
        <end position="324"/>
    </location>
</feature>
<feature type="transmembrane region" description="Helical" evidence="4">
    <location>
        <begin position="237"/>
        <end position="261"/>
    </location>
</feature>
<comment type="subcellular location">
    <subcellularLocation>
        <location evidence="1">Membrane</location>
        <topology evidence="1">Multi-pass membrane protein</topology>
    </subcellularLocation>
</comment>
<feature type="transmembrane region" description="Helical" evidence="4">
    <location>
        <begin position="362"/>
        <end position="384"/>
    </location>
</feature>
<dbReference type="PANTHER" id="PTHR11360:SF130">
    <property type="entry name" value="MAJOR FACILITATOR SUPERFAMILY (MFS) PROFILE DOMAIN-CONTAINING PROTEIN-RELATED"/>
    <property type="match status" value="1"/>
</dbReference>
<feature type="compositionally biased region" description="Polar residues" evidence="3">
    <location>
        <begin position="9"/>
        <end position="28"/>
    </location>
</feature>
<evidence type="ECO:0000256" key="1">
    <source>
        <dbReference type="ARBA" id="ARBA00004141"/>
    </source>
</evidence>
<feature type="transmembrane region" description="Helical" evidence="4">
    <location>
        <begin position="330"/>
        <end position="350"/>
    </location>
</feature>
<proteinExistence type="inferred from homology"/>
<dbReference type="AlphaFoldDB" id="A0AAD6D210"/>
<evidence type="ECO:0008006" key="7">
    <source>
        <dbReference type="Google" id="ProtNLM"/>
    </source>
</evidence>
<evidence type="ECO:0000256" key="2">
    <source>
        <dbReference type="ARBA" id="ARBA00006727"/>
    </source>
</evidence>
<dbReference type="InterPro" id="IPR011701">
    <property type="entry name" value="MFS"/>
</dbReference>
<evidence type="ECO:0000256" key="4">
    <source>
        <dbReference type="SAM" id="Phobius"/>
    </source>
</evidence>
<organism evidence="5 6">
    <name type="scientific">Penicillium frequentans</name>
    <dbReference type="NCBI Taxonomy" id="3151616"/>
    <lineage>
        <taxon>Eukaryota</taxon>
        <taxon>Fungi</taxon>
        <taxon>Dikarya</taxon>
        <taxon>Ascomycota</taxon>
        <taxon>Pezizomycotina</taxon>
        <taxon>Eurotiomycetes</taxon>
        <taxon>Eurotiomycetidae</taxon>
        <taxon>Eurotiales</taxon>
        <taxon>Aspergillaceae</taxon>
        <taxon>Penicillium</taxon>
    </lineage>
</organism>
<keyword evidence="4" id="KW-1133">Transmembrane helix</keyword>
<dbReference type="InterPro" id="IPR036259">
    <property type="entry name" value="MFS_trans_sf"/>
</dbReference>
<dbReference type="InterPro" id="IPR050327">
    <property type="entry name" value="Proton-linked_MCT"/>
</dbReference>
<evidence type="ECO:0000256" key="3">
    <source>
        <dbReference type="SAM" id="MobiDB-lite"/>
    </source>
</evidence>
<feature type="transmembrane region" description="Helical" evidence="4">
    <location>
        <begin position="164"/>
        <end position="184"/>
    </location>
</feature>
<dbReference type="Gene3D" id="1.20.1250.20">
    <property type="entry name" value="MFS general substrate transporter like domains"/>
    <property type="match status" value="1"/>
</dbReference>
<comment type="caution">
    <text evidence="5">The sequence shown here is derived from an EMBL/GenBank/DDBJ whole genome shotgun (WGS) entry which is preliminary data.</text>
</comment>
<evidence type="ECO:0000313" key="5">
    <source>
        <dbReference type="EMBL" id="KAJ5552198.1"/>
    </source>
</evidence>
<feature type="transmembrane region" description="Helical" evidence="4">
    <location>
        <begin position="396"/>
        <end position="419"/>
    </location>
</feature>
<keyword evidence="4" id="KW-0812">Transmembrane</keyword>
<sequence>MESEKDLSNLEQGVTSTFPPRPEASQSPGLFDKTLSLIRTSHEDKDYGPPPDGGFQAWSQILWSHFTICNTWGYVTAFGVFQTHYTQMLNETASAISWIGNAGYFKAVWGLGAILNLLGTFMASLSTTYWQLFLSQGLCLGIGSGLMFCPTLSLVSTYFSRNRSLAIGVTAAGSSTGGLIFPAIVGQLLPRIGFPWTMRVLGFLSLGMLLPSFIFFKQRVPPRKGGPLVEWTAFQDSSYAIFTVGVFFMFWGLYVAFFYVGSYAREVIGVDESTSINLLLIMNGAGFFARILPNILADRYTGPVNLLIPVVIISSIILFCWISVTRVGELYAFSVFYGTFAASLQSLFPASLTSLTSDLKKIGVRTGMVLSIVSFAALTGSPIAGALVQRGNGSYLYAQCFAAASVFAGSMLLVVSRGCKTGWKVKARM</sequence>
<keyword evidence="4" id="KW-0472">Membrane</keyword>
<feature type="region of interest" description="Disordered" evidence="3">
    <location>
        <begin position="1"/>
        <end position="29"/>
    </location>
</feature>
<feature type="transmembrane region" description="Helical" evidence="4">
    <location>
        <begin position="129"/>
        <end position="152"/>
    </location>
</feature>
<dbReference type="Pfam" id="PF07690">
    <property type="entry name" value="MFS_1"/>
    <property type="match status" value="1"/>
</dbReference>
<protein>
    <recommendedName>
        <fullName evidence="7">Major facilitator superfamily (MFS) profile domain-containing protein</fullName>
    </recommendedName>
</protein>
<dbReference type="GO" id="GO:0022857">
    <property type="term" value="F:transmembrane transporter activity"/>
    <property type="evidence" value="ECO:0007669"/>
    <property type="project" value="InterPro"/>
</dbReference>
<dbReference type="GO" id="GO:0016020">
    <property type="term" value="C:membrane"/>
    <property type="evidence" value="ECO:0007669"/>
    <property type="project" value="UniProtKB-SubCell"/>
</dbReference>